<proteinExistence type="predicted"/>
<reference evidence="2" key="1">
    <citation type="journal article" date="2023" name="Mol. Phylogenet. Evol.">
        <title>Genome-scale phylogeny and comparative genomics of the fungal order Sordariales.</title>
        <authorList>
            <person name="Hensen N."/>
            <person name="Bonometti L."/>
            <person name="Westerberg I."/>
            <person name="Brannstrom I.O."/>
            <person name="Guillou S."/>
            <person name="Cros-Aarteil S."/>
            <person name="Calhoun S."/>
            <person name="Haridas S."/>
            <person name="Kuo A."/>
            <person name="Mondo S."/>
            <person name="Pangilinan J."/>
            <person name="Riley R."/>
            <person name="LaButti K."/>
            <person name="Andreopoulos B."/>
            <person name="Lipzen A."/>
            <person name="Chen C."/>
            <person name="Yan M."/>
            <person name="Daum C."/>
            <person name="Ng V."/>
            <person name="Clum A."/>
            <person name="Steindorff A."/>
            <person name="Ohm R.A."/>
            <person name="Martin F."/>
            <person name="Silar P."/>
            <person name="Natvig D.O."/>
            <person name="Lalanne C."/>
            <person name="Gautier V."/>
            <person name="Ament-Velasquez S.L."/>
            <person name="Kruys A."/>
            <person name="Hutchinson M.I."/>
            <person name="Powell A.J."/>
            <person name="Barry K."/>
            <person name="Miller A.N."/>
            <person name="Grigoriev I.V."/>
            <person name="Debuchy R."/>
            <person name="Gladieux P."/>
            <person name="Hiltunen Thoren M."/>
            <person name="Johannesson H."/>
        </authorList>
    </citation>
    <scope>NUCLEOTIDE SEQUENCE</scope>
    <source>
        <strain evidence="2">PSN309</strain>
    </source>
</reference>
<dbReference type="Proteomes" id="UP001302126">
    <property type="component" value="Unassembled WGS sequence"/>
</dbReference>
<sequence length="167" mass="17609">MKTTPLVISTFGVASTAAQSTYFSGLGQVRTFYVRDNHEDLGCLTSAGKWTTNNSLCGNFTANRATPSPNYSVSWTLSTSAGPCGIETVTLKCKPGITPAVFGNWGDPATNGGGPVPGREILRYGAYGVFASSLGNNPPTPQEGPAEIRLYSASDEGKWVWLGFNGF</sequence>
<protein>
    <recommendedName>
        <fullName evidence="1">RNase T2-like C-terminal domain-containing protein</fullName>
    </recommendedName>
</protein>
<reference evidence="2" key="2">
    <citation type="submission" date="2023-05" db="EMBL/GenBank/DDBJ databases">
        <authorList>
            <consortium name="Lawrence Berkeley National Laboratory"/>
            <person name="Steindorff A."/>
            <person name="Hensen N."/>
            <person name="Bonometti L."/>
            <person name="Westerberg I."/>
            <person name="Brannstrom I.O."/>
            <person name="Guillou S."/>
            <person name="Cros-Aarteil S."/>
            <person name="Calhoun S."/>
            <person name="Haridas S."/>
            <person name="Kuo A."/>
            <person name="Mondo S."/>
            <person name="Pangilinan J."/>
            <person name="Riley R."/>
            <person name="Labutti K."/>
            <person name="Andreopoulos B."/>
            <person name="Lipzen A."/>
            <person name="Chen C."/>
            <person name="Yanf M."/>
            <person name="Daum C."/>
            <person name="Ng V."/>
            <person name="Clum A."/>
            <person name="Ohm R."/>
            <person name="Martin F."/>
            <person name="Silar P."/>
            <person name="Natvig D."/>
            <person name="Lalanne C."/>
            <person name="Gautier V."/>
            <person name="Ament-Velasquez S.L."/>
            <person name="Kruys A."/>
            <person name="Hutchinson M.I."/>
            <person name="Powell A.J."/>
            <person name="Barry K."/>
            <person name="Miller A.N."/>
            <person name="Grigoriev I.V."/>
            <person name="Debuchy R."/>
            <person name="Gladieux P."/>
            <person name="Thoren M.H."/>
            <person name="Johannesson H."/>
        </authorList>
    </citation>
    <scope>NUCLEOTIDE SEQUENCE</scope>
    <source>
        <strain evidence="2">PSN309</strain>
    </source>
</reference>
<dbReference type="InterPro" id="IPR057328">
    <property type="entry name" value="RNaseT2L_C"/>
</dbReference>
<dbReference type="EMBL" id="MU864640">
    <property type="protein sequence ID" value="KAK4182568.1"/>
    <property type="molecule type" value="Genomic_DNA"/>
</dbReference>
<comment type="caution">
    <text evidence="2">The sequence shown here is derived from an EMBL/GenBank/DDBJ whole genome shotgun (WGS) entry which is preliminary data.</text>
</comment>
<keyword evidence="3" id="KW-1185">Reference proteome</keyword>
<dbReference type="Pfam" id="PF25488">
    <property type="entry name" value="RNaseT2L_C"/>
    <property type="match status" value="1"/>
</dbReference>
<evidence type="ECO:0000313" key="2">
    <source>
        <dbReference type="EMBL" id="KAK4182568.1"/>
    </source>
</evidence>
<accession>A0AAN6WI76</accession>
<feature type="domain" description="RNase T2-like C-terminal" evidence="1">
    <location>
        <begin position="31"/>
        <end position="104"/>
    </location>
</feature>
<dbReference type="AlphaFoldDB" id="A0AAN6WI76"/>
<organism evidence="2 3">
    <name type="scientific">Podospora australis</name>
    <dbReference type="NCBI Taxonomy" id="1536484"/>
    <lineage>
        <taxon>Eukaryota</taxon>
        <taxon>Fungi</taxon>
        <taxon>Dikarya</taxon>
        <taxon>Ascomycota</taxon>
        <taxon>Pezizomycotina</taxon>
        <taxon>Sordariomycetes</taxon>
        <taxon>Sordariomycetidae</taxon>
        <taxon>Sordariales</taxon>
        <taxon>Podosporaceae</taxon>
        <taxon>Podospora</taxon>
    </lineage>
</organism>
<evidence type="ECO:0000259" key="1">
    <source>
        <dbReference type="Pfam" id="PF25488"/>
    </source>
</evidence>
<name>A0AAN6WI76_9PEZI</name>
<gene>
    <name evidence="2" type="ORF">QBC35DRAFT_444985</name>
</gene>
<evidence type="ECO:0000313" key="3">
    <source>
        <dbReference type="Proteomes" id="UP001302126"/>
    </source>
</evidence>